<dbReference type="SUPFAM" id="SSF55874">
    <property type="entry name" value="ATPase domain of HSP90 chaperone/DNA topoisomerase II/histidine kinase"/>
    <property type="match status" value="1"/>
</dbReference>
<dbReference type="EMBL" id="CP037421">
    <property type="protein sequence ID" value="QDT26724.1"/>
    <property type="molecule type" value="Genomic_DNA"/>
</dbReference>
<dbReference type="SMART" id="SM00065">
    <property type="entry name" value="GAF"/>
    <property type="match status" value="2"/>
</dbReference>
<evidence type="ECO:0000313" key="11">
    <source>
        <dbReference type="EMBL" id="QDT26724.1"/>
    </source>
</evidence>
<dbReference type="InterPro" id="IPR005467">
    <property type="entry name" value="His_kinase_dom"/>
</dbReference>
<dbReference type="PANTHER" id="PTHR43065">
    <property type="entry name" value="SENSOR HISTIDINE KINASE"/>
    <property type="match status" value="1"/>
</dbReference>
<dbReference type="PANTHER" id="PTHR43065:SF42">
    <property type="entry name" value="TWO-COMPONENT SENSOR PPRA"/>
    <property type="match status" value="1"/>
</dbReference>
<dbReference type="NCBIfam" id="TIGR00229">
    <property type="entry name" value="sensory_box"/>
    <property type="match status" value="1"/>
</dbReference>
<dbReference type="Proteomes" id="UP000315647">
    <property type="component" value="Chromosome"/>
</dbReference>
<dbReference type="InterPro" id="IPR003018">
    <property type="entry name" value="GAF"/>
</dbReference>
<feature type="domain" description="Response regulatory" evidence="9">
    <location>
        <begin position="892"/>
        <end position="1006"/>
    </location>
</feature>
<dbReference type="SMART" id="SM00387">
    <property type="entry name" value="HATPase_c"/>
    <property type="match status" value="1"/>
</dbReference>
<evidence type="ECO:0000256" key="6">
    <source>
        <dbReference type="PROSITE-ProRule" id="PRU00169"/>
    </source>
</evidence>
<dbReference type="SMART" id="SM00091">
    <property type="entry name" value="PAS"/>
    <property type="match status" value="2"/>
</dbReference>
<dbReference type="Gene3D" id="3.30.450.20">
    <property type="entry name" value="PAS domain"/>
    <property type="match status" value="2"/>
</dbReference>
<dbReference type="SMART" id="SM00448">
    <property type="entry name" value="REC"/>
    <property type="match status" value="1"/>
</dbReference>
<feature type="domain" description="PAS" evidence="10">
    <location>
        <begin position="499"/>
        <end position="592"/>
    </location>
</feature>
<feature type="domain" description="Histidine kinase" evidence="8">
    <location>
        <begin position="643"/>
        <end position="868"/>
    </location>
</feature>
<evidence type="ECO:0000256" key="4">
    <source>
        <dbReference type="ARBA" id="ARBA00022679"/>
    </source>
</evidence>
<dbReference type="Pfam" id="PF00512">
    <property type="entry name" value="HisKA"/>
    <property type="match status" value="1"/>
</dbReference>
<feature type="coiled-coil region" evidence="7">
    <location>
        <begin position="166"/>
        <end position="193"/>
    </location>
</feature>
<dbReference type="AlphaFoldDB" id="A0A517Q513"/>
<dbReference type="Pfam" id="PF13426">
    <property type="entry name" value="PAS_9"/>
    <property type="match status" value="1"/>
</dbReference>
<keyword evidence="12" id="KW-1185">Reference proteome</keyword>
<dbReference type="PRINTS" id="PR00344">
    <property type="entry name" value="BCTRLSENSOR"/>
</dbReference>
<dbReference type="Gene3D" id="3.30.450.40">
    <property type="match status" value="2"/>
</dbReference>
<dbReference type="SUPFAM" id="SSF55781">
    <property type="entry name" value="GAF domain-like"/>
    <property type="match status" value="2"/>
</dbReference>
<evidence type="ECO:0000259" key="9">
    <source>
        <dbReference type="PROSITE" id="PS50110"/>
    </source>
</evidence>
<dbReference type="InterPro" id="IPR036890">
    <property type="entry name" value="HATPase_C_sf"/>
</dbReference>
<dbReference type="SMART" id="SM00388">
    <property type="entry name" value="HisKA"/>
    <property type="match status" value="1"/>
</dbReference>
<dbReference type="Pfam" id="PF00072">
    <property type="entry name" value="Response_reg"/>
    <property type="match status" value="1"/>
</dbReference>
<dbReference type="InterPro" id="IPR004358">
    <property type="entry name" value="Sig_transdc_His_kin-like_C"/>
</dbReference>
<dbReference type="Gene3D" id="1.10.287.130">
    <property type="match status" value="1"/>
</dbReference>
<feature type="modified residue" description="4-aspartylphosphate" evidence="6">
    <location>
        <position position="943"/>
    </location>
</feature>
<dbReference type="Pfam" id="PF13185">
    <property type="entry name" value="GAF_2"/>
    <property type="match status" value="2"/>
</dbReference>
<dbReference type="EC" id="2.7.13.3" evidence="2"/>
<dbReference type="InterPro" id="IPR029016">
    <property type="entry name" value="GAF-like_dom_sf"/>
</dbReference>
<keyword evidence="5" id="KW-0418">Kinase</keyword>
<evidence type="ECO:0000256" key="7">
    <source>
        <dbReference type="SAM" id="Coils"/>
    </source>
</evidence>
<evidence type="ECO:0000256" key="1">
    <source>
        <dbReference type="ARBA" id="ARBA00000085"/>
    </source>
</evidence>
<dbReference type="InterPro" id="IPR035965">
    <property type="entry name" value="PAS-like_dom_sf"/>
</dbReference>
<organism evidence="11 12">
    <name type="scientific">Gimesia panareensis</name>
    <dbReference type="NCBI Taxonomy" id="2527978"/>
    <lineage>
        <taxon>Bacteria</taxon>
        <taxon>Pseudomonadati</taxon>
        <taxon>Planctomycetota</taxon>
        <taxon>Planctomycetia</taxon>
        <taxon>Planctomycetales</taxon>
        <taxon>Planctomycetaceae</taxon>
        <taxon>Gimesia</taxon>
    </lineage>
</organism>
<evidence type="ECO:0000259" key="10">
    <source>
        <dbReference type="PROSITE" id="PS50112"/>
    </source>
</evidence>
<dbReference type="PROSITE" id="PS50110">
    <property type="entry name" value="RESPONSE_REGULATORY"/>
    <property type="match status" value="1"/>
</dbReference>
<comment type="catalytic activity">
    <reaction evidence="1">
        <text>ATP + protein L-histidine = ADP + protein N-phospho-L-histidine.</text>
        <dbReference type="EC" id="2.7.13.3"/>
    </reaction>
</comment>
<dbReference type="InterPro" id="IPR036097">
    <property type="entry name" value="HisK_dim/P_sf"/>
</dbReference>
<dbReference type="RefSeq" id="WP_145448908.1">
    <property type="nucleotide sequence ID" value="NZ_CP037421.1"/>
</dbReference>
<dbReference type="Gene3D" id="3.40.50.2300">
    <property type="match status" value="1"/>
</dbReference>
<accession>A0A517Q513</accession>
<keyword evidence="4" id="KW-0808">Transferase</keyword>
<dbReference type="InterPro" id="IPR000014">
    <property type="entry name" value="PAS"/>
</dbReference>
<evidence type="ECO:0000256" key="5">
    <source>
        <dbReference type="ARBA" id="ARBA00022777"/>
    </source>
</evidence>
<dbReference type="InterPro" id="IPR011006">
    <property type="entry name" value="CheY-like_superfamily"/>
</dbReference>
<dbReference type="Gene3D" id="3.30.565.10">
    <property type="entry name" value="Histidine kinase-like ATPase, C-terminal domain"/>
    <property type="match status" value="1"/>
</dbReference>
<evidence type="ECO:0000256" key="2">
    <source>
        <dbReference type="ARBA" id="ARBA00012438"/>
    </source>
</evidence>
<dbReference type="InterPro" id="IPR003661">
    <property type="entry name" value="HisK_dim/P_dom"/>
</dbReference>
<keyword evidence="3 6" id="KW-0597">Phosphoprotein</keyword>
<gene>
    <name evidence="11" type="ORF">Enr10x_20340</name>
</gene>
<dbReference type="Pfam" id="PF02518">
    <property type="entry name" value="HATPase_c"/>
    <property type="match status" value="1"/>
</dbReference>
<dbReference type="SUPFAM" id="SSF55785">
    <property type="entry name" value="PYP-like sensor domain (PAS domain)"/>
    <property type="match status" value="2"/>
</dbReference>
<dbReference type="Pfam" id="PF12860">
    <property type="entry name" value="PAS_7"/>
    <property type="match status" value="1"/>
</dbReference>
<reference evidence="11 12" key="1">
    <citation type="submission" date="2019-03" db="EMBL/GenBank/DDBJ databases">
        <title>Deep-cultivation of Planctomycetes and their phenomic and genomic characterization uncovers novel biology.</title>
        <authorList>
            <person name="Wiegand S."/>
            <person name="Jogler M."/>
            <person name="Boedeker C."/>
            <person name="Pinto D."/>
            <person name="Vollmers J."/>
            <person name="Rivas-Marin E."/>
            <person name="Kohn T."/>
            <person name="Peeters S.H."/>
            <person name="Heuer A."/>
            <person name="Rast P."/>
            <person name="Oberbeckmann S."/>
            <person name="Bunk B."/>
            <person name="Jeske O."/>
            <person name="Meyerdierks A."/>
            <person name="Storesund J.E."/>
            <person name="Kallscheuer N."/>
            <person name="Luecker S."/>
            <person name="Lage O.M."/>
            <person name="Pohl T."/>
            <person name="Merkel B.J."/>
            <person name="Hornburger P."/>
            <person name="Mueller R.-W."/>
            <person name="Bruemmer F."/>
            <person name="Labrenz M."/>
            <person name="Spormann A.M."/>
            <person name="Op den Camp H."/>
            <person name="Overmann J."/>
            <person name="Amann R."/>
            <person name="Jetten M.S.M."/>
            <person name="Mascher T."/>
            <person name="Medema M.H."/>
            <person name="Devos D.P."/>
            <person name="Kaster A.-K."/>
            <person name="Ovreas L."/>
            <person name="Rohde M."/>
            <person name="Galperin M.Y."/>
            <person name="Jogler C."/>
        </authorList>
    </citation>
    <scope>NUCLEOTIDE SEQUENCE [LARGE SCALE GENOMIC DNA]</scope>
    <source>
        <strain evidence="11 12">Enr10</strain>
    </source>
</reference>
<evidence type="ECO:0000259" key="8">
    <source>
        <dbReference type="PROSITE" id="PS50109"/>
    </source>
</evidence>
<dbReference type="PROSITE" id="PS50109">
    <property type="entry name" value="HIS_KIN"/>
    <property type="match status" value="1"/>
</dbReference>
<dbReference type="SUPFAM" id="SSF52172">
    <property type="entry name" value="CheY-like"/>
    <property type="match status" value="1"/>
</dbReference>
<dbReference type="SUPFAM" id="SSF47384">
    <property type="entry name" value="Homodimeric domain of signal transducing histidine kinase"/>
    <property type="match status" value="1"/>
</dbReference>
<proteinExistence type="predicted"/>
<evidence type="ECO:0000313" key="12">
    <source>
        <dbReference type="Proteomes" id="UP000315647"/>
    </source>
</evidence>
<dbReference type="CDD" id="cd00082">
    <property type="entry name" value="HisKA"/>
    <property type="match status" value="1"/>
</dbReference>
<dbReference type="InterPro" id="IPR001789">
    <property type="entry name" value="Sig_transdc_resp-reg_receiver"/>
</dbReference>
<protein>
    <recommendedName>
        <fullName evidence="2">histidine kinase</fullName>
        <ecNumber evidence="2">2.7.13.3</ecNumber>
    </recommendedName>
</protein>
<name>A0A517Q513_9PLAN</name>
<dbReference type="InterPro" id="IPR003594">
    <property type="entry name" value="HATPase_dom"/>
</dbReference>
<keyword evidence="7" id="KW-0175">Coiled coil</keyword>
<dbReference type="GO" id="GO:0000155">
    <property type="term" value="F:phosphorelay sensor kinase activity"/>
    <property type="evidence" value="ECO:0007669"/>
    <property type="project" value="InterPro"/>
</dbReference>
<dbReference type="PROSITE" id="PS50112">
    <property type="entry name" value="PAS"/>
    <property type="match status" value="1"/>
</dbReference>
<sequence>MQRSTETLPEIRLILELISKGNSLTDTLTTLIEYLESKSNDMFCSILLLDEEGRLRNGAAPHLPEEYVRLTDGALIGPNVGSCGAAAYHNQQVVVTDIETDPLWKDFKDVALRFDLRACWSTPIRSSTGAVLGTFAIYYHEPCAPTEFHEQLIEQAVYLAAIAIEHVKIEEDLHKSEQESSRLRQQLLEAIESLTEGFAIYDAEDRLVMCNSKYMEVYRESADLLVPGQRFEDHIRVSAYRGQVADAIGREEEWVQERVRQHQNPSGSFRQQLGNGRWLMISEHKTAEGGISGVRTDITQQVLYEEKLRRSIHLIESIRTLLSQYISDANPDKVFEDLLHTFLNISESEAGFIVEVQKSEEGTYQLIPRANCFRPVGSETGECEVGLQHAAREFFEQQKLFERIVSSKEALIIDESHDDRPAGDAMQNGAAGCMKSFLVLPVVSQGELTGVAGLANRPAGYDASFVEFLKPLLVTAGTLLTAYRNEVRRQENERALQESEERFSKVFQFNPMGKVILSFNTGRVIDVNESFLKTTLYSREQIIGKTIHELKLFPETGSWDEILHRVHENDMVYEQETPFCINDGIKRIIQCSACMIESADEPLLLLMVKDITEQKQTEELNRQMQVQLQHSQKMKAIGQLAAGVAHEFNNILVGINLNADLLLLTPEHEIPEGFREPLRDIQKSGERAAELVKQLLAFGRKKAANTAWFDVNTLISSHQKMMQRILGKSVTLSLNLCPDTGLVWGDEGEIEQALMNLVVNARDAMPEGGVLRIQTQNVNVTEKMVADHAECLPGAYTLMSVTDNGCGMAPEIVSHIFEPFFTTKPVTEGTGLGLSTVHRNLAEIGGFITVASEPGGGSEFQVYLPQHQRVNVKDQEETEAVAEEPVTGGSETILVCDDEPTVLSTVSALLERLGYTVIRALGPEEAIKAAARQEQQISLLCTDFNMPAMNGEQLVRRLTQVRPGLKVIYLSGIAEKIPESAIVNGSKVIQKPTKMGELAHAIRGMLDEGMQQEK</sequence>
<dbReference type="CDD" id="cd00130">
    <property type="entry name" value="PAS"/>
    <property type="match status" value="1"/>
</dbReference>
<evidence type="ECO:0000256" key="3">
    <source>
        <dbReference type="ARBA" id="ARBA00022553"/>
    </source>
</evidence>